<dbReference type="PANTHER" id="PTHR45947:SF3">
    <property type="entry name" value="SULFOQUINOVOSYL TRANSFERASE SQD2"/>
    <property type="match status" value="1"/>
</dbReference>
<proteinExistence type="predicted"/>
<name>A0ABT8A6Q1_9PROT</name>
<comment type="caution">
    <text evidence="2">The sequence shown here is derived from an EMBL/GenBank/DDBJ whole genome shotgun (WGS) entry which is preliminary data.</text>
</comment>
<dbReference type="InterPro" id="IPR050194">
    <property type="entry name" value="Glycosyltransferase_grp1"/>
</dbReference>
<keyword evidence="3" id="KW-1185">Reference proteome</keyword>
<reference evidence="3" key="1">
    <citation type="journal article" date="2019" name="Int. J. Syst. Evol. Microbiol.">
        <title>The Global Catalogue of Microorganisms (GCM) 10K type strain sequencing project: providing services to taxonomists for standard genome sequencing and annotation.</title>
        <authorList>
            <consortium name="The Broad Institute Genomics Platform"/>
            <consortium name="The Broad Institute Genome Sequencing Center for Infectious Disease"/>
            <person name="Wu L."/>
            <person name="Ma J."/>
        </authorList>
    </citation>
    <scope>NUCLEOTIDE SEQUENCE [LARGE SCALE GENOMIC DNA]</scope>
    <source>
        <strain evidence="3">CECT 7131</strain>
    </source>
</reference>
<dbReference type="CDD" id="cd03814">
    <property type="entry name" value="GT4-like"/>
    <property type="match status" value="1"/>
</dbReference>
<dbReference type="Gene3D" id="3.40.50.2000">
    <property type="entry name" value="Glycogen Phosphorylase B"/>
    <property type="match status" value="2"/>
</dbReference>
<dbReference type="Proteomes" id="UP001529369">
    <property type="component" value="Unassembled WGS sequence"/>
</dbReference>
<organism evidence="2 3">
    <name type="scientific">Paeniroseomonas aquatica</name>
    <dbReference type="NCBI Taxonomy" id="373043"/>
    <lineage>
        <taxon>Bacteria</taxon>
        <taxon>Pseudomonadati</taxon>
        <taxon>Pseudomonadota</taxon>
        <taxon>Alphaproteobacteria</taxon>
        <taxon>Acetobacterales</taxon>
        <taxon>Acetobacteraceae</taxon>
        <taxon>Paeniroseomonas</taxon>
    </lineage>
</organism>
<protein>
    <submittedName>
        <fullName evidence="2">Glycosyltransferase family 1 protein</fullName>
        <ecNumber evidence="2">2.4.-.-</ecNumber>
    </submittedName>
</protein>
<feature type="domain" description="Glycosyltransferase subfamily 4-like N-terminal" evidence="1">
    <location>
        <begin position="33"/>
        <end position="185"/>
    </location>
</feature>
<dbReference type="Pfam" id="PF13439">
    <property type="entry name" value="Glyco_transf_4"/>
    <property type="match status" value="1"/>
</dbReference>
<dbReference type="InterPro" id="IPR028098">
    <property type="entry name" value="Glyco_trans_4-like_N"/>
</dbReference>
<dbReference type="EMBL" id="JAUFPN010000147">
    <property type="protein sequence ID" value="MDN3565422.1"/>
    <property type="molecule type" value="Genomic_DNA"/>
</dbReference>
<dbReference type="EC" id="2.4.-.-" evidence="2"/>
<keyword evidence="2" id="KW-0808">Transferase</keyword>
<sequence length="353" mass="38076">MPDLALPVAEGGAAAAAGPLRLLIVTDAWTPQVNGVVRTLGIMASMLRAAGDTVEVIGPDRFFNLPMPGYREIRLAVVPPRKLARLVDAAMPCAVHIATEGPLGWAMRALCRRRGWPFTTAFHTKFAEYLQTRIGVPAAWSWRVLRHFHQPAEATMAATPSLRAELAARGFTKVRAWTRGVDLERFRPAPRDPFEGLARPIFLHAGRIAVEKNIAAFLALDLPGSKVVVGDGPQRAALMQRFPAAHFLGWRDNGVLARAYAGADVFVFPSRTDTFGLVLLEAMASGTPVAAFPVTGPLDVVTDPRAGVLHADLRTACLAALDCDRAAARTHAERFSWAASVAQFRGALAPFKP</sequence>
<dbReference type="PANTHER" id="PTHR45947">
    <property type="entry name" value="SULFOQUINOVOSYL TRANSFERASE SQD2"/>
    <property type="match status" value="1"/>
</dbReference>
<evidence type="ECO:0000313" key="3">
    <source>
        <dbReference type="Proteomes" id="UP001529369"/>
    </source>
</evidence>
<accession>A0ABT8A6Q1</accession>
<keyword evidence="2" id="KW-0328">Glycosyltransferase</keyword>
<evidence type="ECO:0000313" key="2">
    <source>
        <dbReference type="EMBL" id="MDN3565422.1"/>
    </source>
</evidence>
<dbReference type="GO" id="GO:0016757">
    <property type="term" value="F:glycosyltransferase activity"/>
    <property type="evidence" value="ECO:0007669"/>
    <property type="project" value="UniProtKB-KW"/>
</dbReference>
<dbReference type="RefSeq" id="WP_290317254.1">
    <property type="nucleotide sequence ID" value="NZ_JAUFPN010000147.1"/>
</dbReference>
<dbReference type="SUPFAM" id="SSF53756">
    <property type="entry name" value="UDP-Glycosyltransferase/glycogen phosphorylase"/>
    <property type="match status" value="1"/>
</dbReference>
<gene>
    <name evidence="2" type="ORF">QWZ14_13720</name>
</gene>
<evidence type="ECO:0000259" key="1">
    <source>
        <dbReference type="Pfam" id="PF13439"/>
    </source>
</evidence>
<dbReference type="Pfam" id="PF13692">
    <property type="entry name" value="Glyco_trans_1_4"/>
    <property type="match status" value="1"/>
</dbReference>